<dbReference type="EMBL" id="FUEZ01000004">
    <property type="protein sequence ID" value="SPM41011.1"/>
    <property type="molecule type" value="Genomic_DNA"/>
</dbReference>
<dbReference type="InterPro" id="IPR009061">
    <property type="entry name" value="DNA-bd_dom_put_sf"/>
</dbReference>
<dbReference type="AlphaFoldDB" id="A0A2U3PB97"/>
<gene>
    <name evidence="2" type="ORF">MNAB215_3212</name>
</gene>
<dbReference type="Gene3D" id="1.10.10.10">
    <property type="entry name" value="Winged helix-like DNA-binding domain superfamily/Winged helix DNA-binding domain"/>
    <property type="match status" value="1"/>
</dbReference>
<keyword evidence="3" id="KW-1185">Reference proteome</keyword>
<dbReference type="Proteomes" id="UP000240424">
    <property type="component" value="Unassembled WGS sequence"/>
</dbReference>
<evidence type="ECO:0000313" key="2">
    <source>
        <dbReference type="EMBL" id="SPM41011.1"/>
    </source>
</evidence>
<reference evidence="2 3" key="1">
    <citation type="submission" date="2017-01" db="EMBL/GenBank/DDBJ databases">
        <authorList>
            <consortium name="Urmite Genomes"/>
        </authorList>
    </citation>
    <scope>NUCLEOTIDE SEQUENCE [LARGE SCALE GENOMIC DNA]</scope>
    <source>
        <strain evidence="2 3">AB215</strain>
    </source>
</reference>
<evidence type="ECO:0000259" key="1">
    <source>
        <dbReference type="Pfam" id="PF12728"/>
    </source>
</evidence>
<accession>A0A2U3PB97</accession>
<evidence type="ECO:0000313" key="3">
    <source>
        <dbReference type="Proteomes" id="UP000240424"/>
    </source>
</evidence>
<dbReference type="InterPro" id="IPR036388">
    <property type="entry name" value="WH-like_DNA-bd_sf"/>
</dbReference>
<feature type="domain" description="Helix-turn-helix" evidence="1">
    <location>
        <begin position="30"/>
        <end position="81"/>
    </location>
</feature>
<sequence length="88" mass="9787">MAASQIPEKVARVSGRSKLLLDGKHSPGELLTIQELAERLTVSVGCIRAWRLRGDGPPAIRVGTALRWDPGEVDEWLNSRRESRWRAG</sequence>
<dbReference type="STRING" id="1841861.GCA_900157365_01532"/>
<proteinExistence type="predicted"/>
<name>A0A2U3PB97_9MYCO</name>
<dbReference type="Pfam" id="PF12728">
    <property type="entry name" value="HTH_17"/>
    <property type="match status" value="1"/>
</dbReference>
<dbReference type="InterPro" id="IPR041657">
    <property type="entry name" value="HTH_17"/>
</dbReference>
<protein>
    <recommendedName>
        <fullName evidence="1">Helix-turn-helix domain-containing protein</fullName>
    </recommendedName>
</protein>
<organism evidence="2 3">
    <name type="scientific">Mycobacterium numidiamassiliense</name>
    <dbReference type="NCBI Taxonomy" id="1841861"/>
    <lineage>
        <taxon>Bacteria</taxon>
        <taxon>Bacillati</taxon>
        <taxon>Actinomycetota</taxon>
        <taxon>Actinomycetes</taxon>
        <taxon>Mycobacteriales</taxon>
        <taxon>Mycobacteriaceae</taxon>
        <taxon>Mycobacterium</taxon>
    </lineage>
</organism>
<dbReference type="OrthoDB" id="4740320at2"/>
<dbReference type="SUPFAM" id="SSF46955">
    <property type="entry name" value="Putative DNA-binding domain"/>
    <property type="match status" value="1"/>
</dbReference>
<dbReference type="RefSeq" id="WP_083743425.1">
    <property type="nucleotide sequence ID" value="NZ_FUEZ01000004.1"/>
</dbReference>